<keyword evidence="2" id="KW-1185">Reference proteome</keyword>
<sequence length="84" mass="9384">MQLPTQYGTPSAVYGPPDRFAPQFYSQNVQQFVPFGRDVGFTDDAVIITPPNVPVLQQPVPQPSPEPAGYQYNKPVNRLELPRL</sequence>
<protein>
    <submittedName>
        <fullName evidence="1">Uncharacterized protein</fullName>
    </submittedName>
</protein>
<reference evidence="1 2" key="1">
    <citation type="submission" date="2017-07" db="EMBL/GenBank/DDBJ databases">
        <authorList>
            <person name="Talla V."/>
            <person name="Backstrom N."/>
        </authorList>
    </citation>
    <scope>NUCLEOTIDE SEQUENCE [LARGE SCALE GENOMIC DNA]</scope>
</reference>
<dbReference type="Proteomes" id="UP000324832">
    <property type="component" value="Unassembled WGS sequence"/>
</dbReference>
<proteinExistence type="predicted"/>
<name>A0A5E4PQD6_9NEOP</name>
<evidence type="ECO:0000313" key="2">
    <source>
        <dbReference type="Proteomes" id="UP000324832"/>
    </source>
</evidence>
<accession>A0A5E4PQD6</accession>
<dbReference type="AlphaFoldDB" id="A0A5E4PQD6"/>
<gene>
    <name evidence="1" type="ORF">LSINAPIS_LOCUS1103</name>
</gene>
<evidence type="ECO:0000313" key="1">
    <source>
        <dbReference type="EMBL" id="VVC87517.1"/>
    </source>
</evidence>
<organism evidence="1 2">
    <name type="scientific">Leptidea sinapis</name>
    <dbReference type="NCBI Taxonomy" id="189913"/>
    <lineage>
        <taxon>Eukaryota</taxon>
        <taxon>Metazoa</taxon>
        <taxon>Ecdysozoa</taxon>
        <taxon>Arthropoda</taxon>
        <taxon>Hexapoda</taxon>
        <taxon>Insecta</taxon>
        <taxon>Pterygota</taxon>
        <taxon>Neoptera</taxon>
        <taxon>Endopterygota</taxon>
        <taxon>Lepidoptera</taxon>
        <taxon>Glossata</taxon>
        <taxon>Ditrysia</taxon>
        <taxon>Papilionoidea</taxon>
        <taxon>Pieridae</taxon>
        <taxon>Dismorphiinae</taxon>
        <taxon>Leptidea</taxon>
    </lineage>
</organism>
<dbReference type="EMBL" id="FZQP02000127">
    <property type="protein sequence ID" value="VVC87517.1"/>
    <property type="molecule type" value="Genomic_DNA"/>
</dbReference>